<dbReference type="AlphaFoldDB" id="A0A0W0YLP8"/>
<sequence>MSSYHQIKRALQKCMQNNSLYWILSRTNLGQAIAHQDSSPLSFYHFLKACADSASITHYWFRSLLPSNSIAQWEFTNLIHIALVLENNGLLTYENAAMIEATTLVNLTYNKEFTTPGLILSTRRQSLYPFYLEINDLIFRKWMCYSDVSLILNNVKRLWHLKNAVTYLSDKELLTQEHFNLVIQSELEAESVAIKIDFLHQSRIFSLENLEKIKRCDTNALVKMDKAGILSLDNWDTLLNQPLSEGQVQLIDVLYRRGRLHQDSFNQVLRAKHPGEIARDLSWLWDREKSDEIYGEDWIDMVNSDSPVLLHRILRILRRNPNLDPSRQQEKREAITQLPNLNGIYYVINNLDYLGHLTEEIFNKIIVLNIDSELFSQSYFFYKGSDFEEQVDLITLINHATPDLLAQAIKELYDHGLYNQKTRDLIINSPLPLETANDIVLSKKTAPVKCNSTVPTYLTKLSLLSQRVNKIESQTQDTLIGDSEHPSFNPH</sequence>
<accession>A0A0W0YLP8</accession>
<dbReference type="Proteomes" id="UP000054600">
    <property type="component" value="Unassembled WGS sequence"/>
</dbReference>
<name>A0A0W0YLP8_9GAMM</name>
<keyword evidence="2" id="KW-1185">Reference proteome</keyword>
<dbReference type="STRING" id="1122169.Lsha_2242"/>
<dbReference type="RefSeq" id="WP_018577330.1">
    <property type="nucleotide sequence ID" value="NZ_KB892400.1"/>
</dbReference>
<evidence type="ECO:0000313" key="1">
    <source>
        <dbReference type="EMBL" id="KTD57808.1"/>
    </source>
</evidence>
<proteinExistence type="predicted"/>
<gene>
    <name evidence="1" type="ORF">Lsha_2242</name>
</gene>
<organism evidence="1 2">
    <name type="scientific">Legionella shakespearei DSM 23087</name>
    <dbReference type="NCBI Taxonomy" id="1122169"/>
    <lineage>
        <taxon>Bacteria</taxon>
        <taxon>Pseudomonadati</taxon>
        <taxon>Pseudomonadota</taxon>
        <taxon>Gammaproteobacteria</taxon>
        <taxon>Legionellales</taxon>
        <taxon>Legionellaceae</taxon>
        <taxon>Legionella</taxon>
    </lineage>
</organism>
<comment type="caution">
    <text evidence="1">The sequence shown here is derived from an EMBL/GenBank/DDBJ whole genome shotgun (WGS) entry which is preliminary data.</text>
</comment>
<evidence type="ECO:0000313" key="2">
    <source>
        <dbReference type="Proteomes" id="UP000054600"/>
    </source>
</evidence>
<protein>
    <submittedName>
        <fullName evidence="1">Uncharacterized protein</fullName>
    </submittedName>
</protein>
<reference evidence="1 2" key="1">
    <citation type="submission" date="2015-11" db="EMBL/GenBank/DDBJ databases">
        <title>Genomic analysis of 38 Legionella species identifies large and diverse effector repertoires.</title>
        <authorList>
            <person name="Burstein D."/>
            <person name="Amaro F."/>
            <person name="Zusman T."/>
            <person name="Lifshitz Z."/>
            <person name="Cohen O."/>
            <person name="Gilbert J.A."/>
            <person name="Pupko T."/>
            <person name="Shuman H.A."/>
            <person name="Segal G."/>
        </authorList>
    </citation>
    <scope>NUCLEOTIDE SEQUENCE [LARGE SCALE GENOMIC DNA]</scope>
    <source>
        <strain evidence="1 2">ATCC 49655</strain>
    </source>
</reference>
<dbReference type="EMBL" id="LNYW01000063">
    <property type="protein sequence ID" value="KTD57808.1"/>
    <property type="molecule type" value="Genomic_DNA"/>
</dbReference>
<dbReference type="PATRIC" id="fig|1122169.6.peg.2575"/>